<evidence type="ECO:0000259" key="5">
    <source>
        <dbReference type="PROSITE" id="PS50830"/>
    </source>
</evidence>
<proteinExistence type="predicted"/>
<keyword evidence="2" id="KW-0255">Endonuclease</keyword>
<feature type="domain" description="TNase-like" evidence="5">
    <location>
        <begin position="22"/>
        <end position="145"/>
    </location>
</feature>
<dbReference type="Proteomes" id="UP000255528">
    <property type="component" value="Unassembled WGS sequence"/>
</dbReference>
<dbReference type="EMBL" id="UIGI01000002">
    <property type="protein sequence ID" value="SUY92746.1"/>
    <property type="molecule type" value="Genomic_DNA"/>
</dbReference>
<keyword evidence="3 6" id="KW-0378">Hydrolase</keyword>
<evidence type="ECO:0000313" key="7">
    <source>
        <dbReference type="Proteomes" id="UP000255528"/>
    </source>
</evidence>
<evidence type="ECO:0000313" key="6">
    <source>
        <dbReference type="EMBL" id="SUY92746.1"/>
    </source>
</evidence>
<feature type="chain" id="PRO_5016624570" evidence="4">
    <location>
        <begin position="22"/>
        <end position="163"/>
    </location>
</feature>
<dbReference type="SMART" id="SM00318">
    <property type="entry name" value="SNc"/>
    <property type="match status" value="1"/>
</dbReference>
<protein>
    <submittedName>
        <fullName evidence="6">Thermonuclease</fullName>
        <ecNumber evidence="6">3.1.31.1</ecNumber>
    </submittedName>
</protein>
<dbReference type="GO" id="GO:0003676">
    <property type="term" value="F:nucleic acid binding"/>
    <property type="evidence" value="ECO:0007669"/>
    <property type="project" value="InterPro"/>
</dbReference>
<dbReference type="GO" id="GO:1990599">
    <property type="term" value="F:3' overhang single-stranded DNA endodeoxyribonuclease activity"/>
    <property type="evidence" value="ECO:0007669"/>
    <property type="project" value="UniProtKB-EC"/>
</dbReference>
<dbReference type="PANTHER" id="PTHR12302">
    <property type="entry name" value="EBNA2 BINDING PROTEIN P100"/>
    <property type="match status" value="1"/>
</dbReference>
<evidence type="ECO:0000256" key="2">
    <source>
        <dbReference type="ARBA" id="ARBA00022759"/>
    </source>
</evidence>
<organism evidence="6 7">
    <name type="scientific">Buttiauxella agrestis</name>
    <dbReference type="NCBI Taxonomy" id="82977"/>
    <lineage>
        <taxon>Bacteria</taxon>
        <taxon>Pseudomonadati</taxon>
        <taxon>Pseudomonadota</taxon>
        <taxon>Gammaproteobacteria</taxon>
        <taxon>Enterobacterales</taxon>
        <taxon>Enterobacteriaceae</taxon>
        <taxon>Buttiauxella</taxon>
    </lineage>
</organism>
<dbReference type="InterPro" id="IPR035437">
    <property type="entry name" value="SNase_OB-fold_sf"/>
</dbReference>
<dbReference type="EC" id="3.1.31.1" evidence="6"/>
<keyword evidence="4" id="KW-0732">Signal</keyword>
<keyword evidence="1" id="KW-0540">Nuclease</keyword>
<dbReference type="PANTHER" id="PTHR12302:SF3">
    <property type="entry name" value="SERINE_THREONINE-PROTEIN KINASE 31"/>
    <property type="match status" value="1"/>
</dbReference>
<evidence type="ECO:0000256" key="1">
    <source>
        <dbReference type="ARBA" id="ARBA00022722"/>
    </source>
</evidence>
<dbReference type="RefSeq" id="WP_115631989.1">
    <property type="nucleotide sequence ID" value="NZ_UIGI01000002.1"/>
</dbReference>
<dbReference type="InterPro" id="IPR016071">
    <property type="entry name" value="Staphylococal_nuclease_OB-fold"/>
</dbReference>
<gene>
    <name evidence="6" type="primary">nucH</name>
    <name evidence="6" type="ORF">NCTC12119_04775</name>
</gene>
<accession>A0A381KQG1</accession>
<dbReference type="InterPro" id="IPR002071">
    <property type="entry name" value="Thermonucl_AS"/>
</dbReference>
<dbReference type="AlphaFoldDB" id="A0A381KQG1"/>
<dbReference type="PROSITE" id="PS01123">
    <property type="entry name" value="TNASE_1"/>
    <property type="match status" value="1"/>
</dbReference>
<dbReference type="Pfam" id="PF00565">
    <property type="entry name" value="SNase"/>
    <property type="match status" value="1"/>
</dbReference>
<dbReference type="Gene3D" id="2.40.50.90">
    <property type="match status" value="1"/>
</dbReference>
<dbReference type="SUPFAM" id="SSF50199">
    <property type="entry name" value="Staphylococcal nuclease"/>
    <property type="match status" value="1"/>
</dbReference>
<evidence type="ECO:0000256" key="4">
    <source>
        <dbReference type="SAM" id="SignalP"/>
    </source>
</evidence>
<sequence length="163" mass="18414">MKMDKKLLFIFILLFTGTTAAEQIEGKVVKVLDGDTVQVLDSAKNNYRVRLYGIDAPEKNQAWGQNAKKALSRAIASKNVVVVINGVDIYKRTLGTIWLDGYNMNGSMVRSGHAWVYRNQGQPTVPAYLPYEKQAQQANSGLWSESSPIPPWVWRQQEKNKQE</sequence>
<evidence type="ECO:0000256" key="3">
    <source>
        <dbReference type="ARBA" id="ARBA00022801"/>
    </source>
</evidence>
<name>A0A381KQG1_9ENTR</name>
<dbReference type="PROSITE" id="PS50830">
    <property type="entry name" value="TNASE_3"/>
    <property type="match status" value="1"/>
</dbReference>
<reference evidence="6 7" key="1">
    <citation type="submission" date="2018-06" db="EMBL/GenBank/DDBJ databases">
        <authorList>
            <consortium name="Pathogen Informatics"/>
            <person name="Doyle S."/>
        </authorList>
    </citation>
    <scope>NUCLEOTIDE SEQUENCE [LARGE SCALE GENOMIC DNA]</scope>
    <source>
        <strain evidence="6 7">NCTC12119</strain>
    </source>
</reference>
<feature type="signal peptide" evidence="4">
    <location>
        <begin position="1"/>
        <end position="21"/>
    </location>
</feature>